<evidence type="ECO:0000313" key="3">
    <source>
        <dbReference type="Proteomes" id="UP000591131"/>
    </source>
</evidence>
<keyword evidence="3" id="KW-1185">Reference proteome</keyword>
<organism evidence="2 3">
    <name type="scientific">Perkinsus chesapeaki</name>
    <name type="common">Clam parasite</name>
    <name type="synonym">Perkinsus andrewsi</name>
    <dbReference type="NCBI Taxonomy" id="330153"/>
    <lineage>
        <taxon>Eukaryota</taxon>
        <taxon>Sar</taxon>
        <taxon>Alveolata</taxon>
        <taxon>Perkinsozoa</taxon>
        <taxon>Perkinsea</taxon>
        <taxon>Perkinsida</taxon>
        <taxon>Perkinsidae</taxon>
        <taxon>Perkinsus</taxon>
    </lineage>
</organism>
<feature type="region of interest" description="Disordered" evidence="1">
    <location>
        <begin position="103"/>
        <end position="205"/>
    </location>
</feature>
<comment type="caution">
    <text evidence="2">The sequence shown here is derived from an EMBL/GenBank/DDBJ whole genome shotgun (WGS) entry which is preliminary data.</text>
</comment>
<dbReference type="OrthoDB" id="6142675at2759"/>
<accession>A0A7J6MX56</accession>
<proteinExistence type="predicted"/>
<name>A0A7J6MX56_PERCH</name>
<evidence type="ECO:0000313" key="2">
    <source>
        <dbReference type="EMBL" id="KAF4675810.1"/>
    </source>
</evidence>
<dbReference type="Proteomes" id="UP000591131">
    <property type="component" value="Unassembled WGS sequence"/>
</dbReference>
<protein>
    <submittedName>
        <fullName evidence="2">Uncharacterized protein</fullName>
    </submittedName>
</protein>
<feature type="compositionally biased region" description="Low complexity" evidence="1">
    <location>
        <begin position="18"/>
        <end position="27"/>
    </location>
</feature>
<evidence type="ECO:0000256" key="1">
    <source>
        <dbReference type="SAM" id="MobiDB-lite"/>
    </source>
</evidence>
<reference evidence="2 3" key="1">
    <citation type="submission" date="2020-04" db="EMBL/GenBank/DDBJ databases">
        <title>Perkinsus chesapeaki whole genome sequence.</title>
        <authorList>
            <person name="Bogema D.R."/>
        </authorList>
    </citation>
    <scope>NUCLEOTIDE SEQUENCE [LARGE SCALE GENOMIC DNA]</scope>
    <source>
        <strain evidence="2">ATCC PRA-425</strain>
    </source>
</reference>
<gene>
    <name evidence="2" type="ORF">FOL47_007236</name>
</gene>
<feature type="compositionally biased region" description="Gly residues" evidence="1">
    <location>
        <begin position="8"/>
        <end position="17"/>
    </location>
</feature>
<dbReference type="EMBL" id="JAAPAO010000042">
    <property type="protein sequence ID" value="KAF4675810.1"/>
    <property type="molecule type" value="Genomic_DNA"/>
</dbReference>
<feature type="region of interest" description="Disordered" evidence="1">
    <location>
        <begin position="260"/>
        <end position="289"/>
    </location>
</feature>
<feature type="region of interest" description="Disordered" evidence="1">
    <location>
        <begin position="1"/>
        <end position="27"/>
    </location>
</feature>
<sequence>MPPTPSGGEVGSGGGQQKGQRSGQVSGDQVLSFDVIVSKSVTEAAEFLRTAQMGIDRQKEYLAQREAELKRGETRLLRGQRRLKMQKKKLRRIIRGIQSIGISLDSSGSERSDSSTSSSESTDEFARKQQKKRPAGRSRTPVMNRRPTKKRKTTNETTGTTTDSRKTDSSVTAPGPCEGEGSPGVVDPAVQQEEKEAKAAGSFNSENGKVFWNRRSRAWIASWKDEESGGWRTKSFNPRTKYDGNVQSARDDAIVFLTARPKVKSPASSDPTKKEASSGGEDDEEHEGEIQTEMLNGEDAEEGGSRKHDNEAEVIDATWVDPSKPLEPDSFINITPSHRAWWYNDLDSLITSRSGSHTIIVMWLTEAEELEAAKYITDRHKVQIFALLPPLARPEQTYLISSPLGSMKRLFIAEYPTAEADLLRFLRRIRSACGAQILPSVLEEFSQFITDACYETIIEKPKGISRARNRNVEAPPAPYGMPLAALLALPSGIWPTSAAMGLAQVYAVLFDSPLGRECSKSEDVWRCLAPIVDQAGIEILDDIALIGHQCTLSEDWCSFQGYTLPGAIQEFEPESTSSRSSRQADKIVCAVEESLGLGPQTARRRLRQEFGVDEELDGLMELLKDGASLDNDGYDEPSGAIDWGSEFGINVEPRGDDDIYDDLAIDDGNEHEESREESTPKFGAKELEQFKSDFESATQKFLKRRSDTRLVALVSPDTSAATSAIADKLSESANKATILLSSAEPTEVPRGNDNISILRVKQTANWLDLLTMPWKKARFNSIFVGFKDVFSIWSNAVIQLPSSLSPSDTCVEASKVLGRISVSISKSTDELVIEAPTSPALISLLERTFRSSHLPCIRNVWLNATRTLTVQGRSSEACDQRGDLTTLIRFTQKPADRMEGFLPIRFLPHLDVFSSERIVNALKALAGSIGESEVLDNGYIVWVTESESKSFIEEIGMRLEDKDYDFSKPARKKATSWWAKGSSQDDGKAASVATRQHGLGLIVIIGKEYRVNQITKTNEAAAVLRHFQALTAGVTDNGRFSFVEWGSGEGHLSMAMSQAFPEATIISVESDKRSSERHRAAGASFVKSTGLTNNIVCNGDTTEDTAQDLADCPELFRFQWIGQKVSSPRLAGAFASSALTTLIPLRAGSATSFLLTLVTGRNIGPAELVTSRFIDRYTTRFIEPHITSDTVLNCSWFGGGPQLGIIQCDLIRSSRQVHHHFKWYKDGHKRTYTMKIIPVRQSLTKQLGATSAVGGDWRQSLTRRSKVDVDNLYVVGDNVLNVTLYRDKDKSPIPYIAPLRAVTLILIMRLGLSSVAKEMLYKEFLSLPLYEDMAPWNIVAVGNRLDYIDYDSRGKTFTKAVQQAYMALTILANYKRTIEDFGHCDRSKAKVTAGYDFFPYIHECVGNSKFKGPCKSPELPVPCADGKCHPDMISCLRARAGVTEKLPAD</sequence>